<name>A0A8S9MFB2_BRACR</name>
<organism evidence="1 2">
    <name type="scientific">Brassica cretica</name>
    <name type="common">Mustard</name>
    <dbReference type="NCBI Taxonomy" id="69181"/>
    <lineage>
        <taxon>Eukaryota</taxon>
        <taxon>Viridiplantae</taxon>
        <taxon>Streptophyta</taxon>
        <taxon>Embryophyta</taxon>
        <taxon>Tracheophyta</taxon>
        <taxon>Spermatophyta</taxon>
        <taxon>Magnoliopsida</taxon>
        <taxon>eudicotyledons</taxon>
        <taxon>Gunneridae</taxon>
        <taxon>Pentapetalae</taxon>
        <taxon>rosids</taxon>
        <taxon>malvids</taxon>
        <taxon>Brassicales</taxon>
        <taxon>Brassicaceae</taxon>
        <taxon>Brassiceae</taxon>
        <taxon>Brassica</taxon>
    </lineage>
</organism>
<dbReference type="EMBL" id="QGKW02000007">
    <property type="protein sequence ID" value="KAF2616948.1"/>
    <property type="molecule type" value="Genomic_DNA"/>
</dbReference>
<sequence length="100" mass="10382">MSASVARVGDFYLGGVSMATELSLGGDEALSLSGRFDVSVATELSSTATELSSTATELSSVETKLSIGEGYNMKEPQSRGVHLVFAIQVEYGRVINGSDG</sequence>
<proteinExistence type="predicted"/>
<accession>A0A8S9MFB2</accession>
<evidence type="ECO:0000313" key="1">
    <source>
        <dbReference type="EMBL" id="KAF2616948.1"/>
    </source>
</evidence>
<gene>
    <name evidence="1" type="ORF">F2Q68_00040435</name>
</gene>
<reference evidence="1" key="1">
    <citation type="submission" date="2019-12" db="EMBL/GenBank/DDBJ databases">
        <title>Genome sequencing and annotation of Brassica cretica.</title>
        <authorList>
            <person name="Studholme D.J."/>
            <person name="Sarris P.F."/>
        </authorList>
    </citation>
    <scope>NUCLEOTIDE SEQUENCE</scope>
    <source>
        <strain evidence="1">PFS-001/15</strain>
        <tissue evidence="1">Leaf</tissue>
    </source>
</reference>
<dbReference type="AlphaFoldDB" id="A0A8S9MFB2"/>
<dbReference type="Proteomes" id="UP000712281">
    <property type="component" value="Unassembled WGS sequence"/>
</dbReference>
<protein>
    <submittedName>
        <fullName evidence="1">Uncharacterized protein</fullName>
    </submittedName>
</protein>
<comment type="caution">
    <text evidence="1">The sequence shown here is derived from an EMBL/GenBank/DDBJ whole genome shotgun (WGS) entry which is preliminary data.</text>
</comment>
<evidence type="ECO:0000313" key="2">
    <source>
        <dbReference type="Proteomes" id="UP000712281"/>
    </source>
</evidence>